<organism evidence="1">
    <name type="scientific">Brugia malayi</name>
    <name type="common">Filarial nematode worm</name>
    <dbReference type="NCBI Taxonomy" id="6279"/>
    <lineage>
        <taxon>Eukaryota</taxon>
        <taxon>Metazoa</taxon>
        <taxon>Ecdysozoa</taxon>
        <taxon>Nematoda</taxon>
        <taxon>Chromadorea</taxon>
        <taxon>Rhabditida</taxon>
        <taxon>Spirurina</taxon>
        <taxon>Spiruromorpha</taxon>
        <taxon>Filarioidea</taxon>
        <taxon>Onchocercidae</taxon>
        <taxon>Brugia</taxon>
    </lineage>
</organism>
<dbReference type="EMBL" id="DS237271">
    <property type="protein sequence ID" value="EDP39057.1"/>
    <property type="molecule type" value="Genomic_DNA"/>
</dbReference>
<accession>A8NIH9</accession>
<dbReference type="GeneID" id="6095579"/>
<dbReference type="CTD" id="6095579"/>
<dbReference type="Pfam" id="PF03564">
    <property type="entry name" value="DUF1759"/>
    <property type="match status" value="1"/>
</dbReference>
<dbReference type="InterPro" id="IPR005312">
    <property type="entry name" value="DUF1759"/>
</dbReference>
<sequence>MPYETRARIIKEKLMRPEKYIGTPTNGTDTIIILSIYEDDTELALKRLTRNKEHILAEYRPAVNLSQLSLPTFTGDLKTWKEFWSSFEASIYSQNIPDIQKLNYLVSYLREAPYS</sequence>
<dbReference type="KEGG" id="bmy:BM_BM17179"/>
<gene>
    <name evidence="1" type="ORF">Bm1_03185</name>
</gene>
<protein>
    <submittedName>
        <fullName evidence="1">Gag protein, putative</fullName>
    </submittedName>
</protein>
<evidence type="ECO:0000313" key="1">
    <source>
        <dbReference type="EMBL" id="EDP39057.1"/>
    </source>
</evidence>
<dbReference type="AlphaFoldDB" id="A8NIH9"/>
<name>A8NIH9_BRUMA</name>
<dbReference type="OrthoDB" id="10533110at2759"/>
<proteinExistence type="predicted"/>
<reference evidence="1" key="1">
    <citation type="journal article" date="2007" name="Science">
        <title>Draft genome of the filarial nematode parasite Brugia malayi.</title>
        <authorList>
            <person name="Ghedin E."/>
            <person name="Wang S."/>
            <person name="Spiro D."/>
            <person name="Caler E."/>
            <person name="Zhao Q."/>
            <person name="Crabtree J."/>
            <person name="Allen J.E."/>
            <person name="Delcher A.L."/>
            <person name="Guiliano D.B."/>
            <person name="Miranda-Saavedra D."/>
            <person name="Angiuoli S.V."/>
            <person name="Creasy T."/>
            <person name="Amedeo P."/>
            <person name="Haas B."/>
            <person name="El-Sayed N.M."/>
            <person name="Wortman J.R."/>
            <person name="Feldblyum T."/>
            <person name="Tallon L."/>
            <person name="Schatz M."/>
            <person name="Shumway M."/>
            <person name="Koo H."/>
            <person name="Salzberg S.L."/>
            <person name="Schobel S."/>
            <person name="Pertea M."/>
            <person name="Pop M."/>
            <person name="White O."/>
            <person name="Barton G.J."/>
            <person name="Carlow C.K."/>
            <person name="Crawford M.J."/>
            <person name="Daub J."/>
            <person name="Dimmic M.W."/>
            <person name="Estes C.F."/>
            <person name="Foster J.M."/>
            <person name="Ganatra M."/>
            <person name="Gregory W.F."/>
            <person name="Johnson N.M."/>
            <person name="Jin J."/>
            <person name="Komuniecki R."/>
            <person name="Korf I."/>
            <person name="Kumar S."/>
            <person name="Laney S."/>
            <person name="Li B.W."/>
            <person name="Li W."/>
            <person name="Lindblom T.H."/>
            <person name="Lustigman S."/>
            <person name="Ma D."/>
            <person name="Maina C.V."/>
            <person name="Martin D.M."/>
            <person name="McCarter J.P."/>
            <person name="McReynolds L."/>
            <person name="Mitreva M."/>
            <person name="Nutman T.B."/>
            <person name="Parkinson J."/>
            <person name="Peregrin-Alvarez J.M."/>
            <person name="Poole C."/>
            <person name="Ren Q."/>
            <person name="Saunders L."/>
            <person name="Sluder A.E."/>
            <person name="Smith K."/>
            <person name="Stanke M."/>
            <person name="Unnasch T.R."/>
            <person name="Ware J."/>
            <person name="Wei A.D."/>
            <person name="Weil G."/>
            <person name="Williams D.J."/>
            <person name="Zhang Y."/>
            <person name="Williams S.A."/>
            <person name="Fraser-Liggett C."/>
            <person name="Slatko B."/>
            <person name="Blaxter M.L."/>
            <person name="Scott A.L."/>
        </authorList>
    </citation>
    <scope>NUCLEOTIDE SEQUENCE [LARGE SCALE GENOMIC DNA]</scope>
</reference>
<dbReference type="RefSeq" id="XP_001892131.2">
    <property type="nucleotide sequence ID" value="XM_001892096.2"/>
</dbReference>